<dbReference type="PROSITE" id="PS00108">
    <property type="entry name" value="PROTEIN_KINASE_ST"/>
    <property type="match status" value="1"/>
</dbReference>
<evidence type="ECO:0000256" key="9">
    <source>
        <dbReference type="ARBA" id="ARBA00022729"/>
    </source>
</evidence>
<dbReference type="CDD" id="cd14066">
    <property type="entry name" value="STKc_IRAK"/>
    <property type="match status" value="1"/>
</dbReference>
<dbReference type="InterPro" id="IPR017441">
    <property type="entry name" value="Protein_kinase_ATP_BS"/>
</dbReference>
<protein>
    <recommendedName>
        <fullName evidence="4">non-specific serine/threonine protein kinase</fullName>
        <ecNumber evidence="4">2.7.11.1</ecNumber>
    </recommendedName>
</protein>
<dbReference type="PROSITE" id="PS00107">
    <property type="entry name" value="PROTEIN_KINASE_ATP"/>
    <property type="match status" value="1"/>
</dbReference>
<dbReference type="GO" id="GO:0005524">
    <property type="term" value="F:ATP binding"/>
    <property type="evidence" value="ECO:0007669"/>
    <property type="project" value="UniProtKB-UniRule"/>
</dbReference>
<dbReference type="SMART" id="SM00220">
    <property type="entry name" value="S_TKc"/>
    <property type="match status" value="1"/>
</dbReference>
<dbReference type="EMBL" id="AMZH03001350">
    <property type="protein sequence ID" value="RRT79630.1"/>
    <property type="molecule type" value="Genomic_DNA"/>
</dbReference>
<sequence>MMLLPVGKKDIKVKALEAAEAAKRLEEKKQNAREMRKAASKLERERLEQEKQLKQKQLEEEKRRKVADIAARKRHREEEERKEKERKRRCIEETWKLQREQEERLQAKKEDKGLPSKAAVVISSDGMKRIVQDRMPTTKDNQDFQLYEISPYKDSDDEDGEEENMRRRKYIPSWTRPLPTVGNPTGFLLLLKLSPAPIPNLLNVTSPFVSLCVLCTIHVCFFVSNTSSAISPRSSLSSIRWYISLFLRSLAVFDSIPRSLSMDIAFGVLLAPLLLLLPPASCVDVSFDFASFSFLNLTLLGDSYLKNGTIGLTRETDVPSSSAGAAICTLPIRFLDPGTDAAASFAAKFSFSVTNPNPDSYGDGLTFFISPGNATIGSTGGYLGLFSPSGNSSGGGNGSIIAIEFDARLDVGLGDPSGNHVGLDVDSPISKASVDLTPYGIDLKSGKLITAWVDYHQNVTMLKVWLGYTDVKPKDPVLITTVDLSKHFAEYMYVGFSASTEGSTEVHTIDGWTFQAFSSAAVANTTPSVPHNASGGSWSAIPAIPMANARDGPHRKLGLGLAIIGPATFAVAFAVLVWVSAKKWLEKKANKEVFKSEFLKGPRKFSYKELSSATRGFHSSRIVGNGAFGTVYKATHPGSGLTYAVKRSKQAHQSKKEFMGELSIIARLRHKNLVQLEGWCTEKNELLLVYEFMTNGSLDKILYRGQESGTSSMFKWSQRYNAAIGIASVLTYLHQECEQQVIHRDIKTSNIMLDSNFNPRLGDFGLARLMDHNESPVSTLTAGTMGYLAPEYLQYGKATQKTDVFSYGVVILEICCGRRPIDSKDNKEHKLVNLVDWVWRLYSEDRLIEAADSKLNGEFDEGEMLRLLLVGLSCANPNCAERPTMRRVLQILNREAEPMAVPKKKPLLMFTSAASFSMKEIVSDIEGSTVITISTQI</sequence>
<evidence type="ECO:0000256" key="19">
    <source>
        <dbReference type="SAM" id="Phobius"/>
    </source>
</evidence>
<dbReference type="FunFam" id="1.10.510.10:FF:000342">
    <property type="entry name" value="L-type lectin-domain containing receptor kinase VIII.1"/>
    <property type="match status" value="1"/>
</dbReference>
<evidence type="ECO:0000313" key="22">
    <source>
        <dbReference type="Proteomes" id="UP000287651"/>
    </source>
</evidence>
<feature type="domain" description="Protein kinase" evidence="20">
    <location>
        <begin position="617"/>
        <end position="900"/>
    </location>
</feature>
<evidence type="ECO:0000256" key="17">
    <source>
        <dbReference type="PROSITE-ProRule" id="PRU10141"/>
    </source>
</evidence>
<evidence type="ECO:0000256" key="2">
    <source>
        <dbReference type="ARBA" id="ARBA00008536"/>
    </source>
</evidence>
<feature type="region of interest" description="Disordered" evidence="18">
    <location>
        <begin position="142"/>
        <end position="164"/>
    </location>
</feature>
<evidence type="ECO:0000256" key="14">
    <source>
        <dbReference type="ARBA" id="ARBA00022989"/>
    </source>
</evidence>
<evidence type="ECO:0000256" key="8">
    <source>
        <dbReference type="ARBA" id="ARBA00022692"/>
    </source>
</evidence>
<dbReference type="AlphaFoldDB" id="A0A427ATR9"/>
<keyword evidence="14 19" id="KW-1133">Transmembrane helix</keyword>
<dbReference type="Gene3D" id="1.10.510.10">
    <property type="entry name" value="Transferase(Phosphotransferase) domain 1"/>
    <property type="match status" value="1"/>
</dbReference>
<comment type="caution">
    <text evidence="21">The sequence shown here is derived from an EMBL/GenBank/DDBJ whole genome shotgun (WGS) entry which is preliminary data.</text>
</comment>
<evidence type="ECO:0000256" key="10">
    <source>
        <dbReference type="ARBA" id="ARBA00022734"/>
    </source>
</evidence>
<keyword evidence="9" id="KW-0732">Signal</keyword>
<dbReference type="PROSITE" id="PS50011">
    <property type="entry name" value="PROTEIN_KINASE_DOM"/>
    <property type="match status" value="1"/>
</dbReference>
<dbReference type="InterPro" id="IPR000719">
    <property type="entry name" value="Prot_kinase_dom"/>
</dbReference>
<evidence type="ECO:0000256" key="16">
    <source>
        <dbReference type="ARBA" id="ARBA00023180"/>
    </source>
</evidence>
<proteinExistence type="inferred from homology"/>
<evidence type="ECO:0000256" key="11">
    <source>
        <dbReference type="ARBA" id="ARBA00022741"/>
    </source>
</evidence>
<evidence type="ECO:0000256" key="12">
    <source>
        <dbReference type="ARBA" id="ARBA00022777"/>
    </source>
</evidence>
<evidence type="ECO:0000256" key="6">
    <source>
        <dbReference type="ARBA" id="ARBA00022527"/>
    </source>
</evidence>
<evidence type="ECO:0000256" key="3">
    <source>
        <dbReference type="ARBA" id="ARBA00010217"/>
    </source>
</evidence>
<comment type="subcellular location">
    <subcellularLocation>
        <location evidence="1">Cell membrane</location>
        <topology evidence="1">Single-pass type I membrane protein</topology>
    </subcellularLocation>
</comment>
<evidence type="ECO:0000256" key="4">
    <source>
        <dbReference type="ARBA" id="ARBA00012513"/>
    </source>
</evidence>
<evidence type="ECO:0000259" key="20">
    <source>
        <dbReference type="PROSITE" id="PS50011"/>
    </source>
</evidence>
<dbReference type="InterPro" id="IPR001220">
    <property type="entry name" value="Legume_lectin_dom"/>
</dbReference>
<dbReference type="CDD" id="cd06899">
    <property type="entry name" value="lectin_legume_LecRK_Arcelin_ConA"/>
    <property type="match status" value="1"/>
</dbReference>
<accession>A0A427ATR9</accession>
<keyword evidence="11 17" id="KW-0547">Nucleotide-binding</keyword>
<evidence type="ECO:0000256" key="7">
    <source>
        <dbReference type="ARBA" id="ARBA00022679"/>
    </source>
</evidence>
<dbReference type="PANTHER" id="PTHR27007">
    <property type="match status" value="1"/>
</dbReference>
<dbReference type="InterPro" id="IPR008271">
    <property type="entry name" value="Ser/Thr_kinase_AS"/>
</dbReference>
<evidence type="ECO:0000256" key="1">
    <source>
        <dbReference type="ARBA" id="ARBA00004251"/>
    </source>
</evidence>
<keyword evidence="13 17" id="KW-0067">ATP-binding</keyword>
<dbReference type="Gene3D" id="3.30.200.20">
    <property type="entry name" value="Phosphorylase Kinase, domain 1"/>
    <property type="match status" value="1"/>
</dbReference>
<comment type="similarity">
    <text evidence="2">In the N-terminal section; belongs to the leguminous lectin family.</text>
</comment>
<dbReference type="Pfam" id="PF00069">
    <property type="entry name" value="Pkinase"/>
    <property type="match status" value="1"/>
</dbReference>
<evidence type="ECO:0000256" key="13">
    <source>
        <dbReference type="ARBA" id="ARBA00022840"/>
    </source>
</evidence>
<feature type="transmembrane region" description="Helical" evidence="19">
    <location>
        <begin position="557"/>
        <end position="581"/>
    </location>
</feature>
<feature type="binding site" evidence="17">
    <location>
        <position position="646"/>
    </location>
    <ligand>
        <name>ATP</name>
        <dbReference type="ChEBI" id="CHEBI:30616"/>
    </ligand>
</feature>
<dbReference type="EC" id="2.7.11.1" evidence="4"/>
<gene>
    <name evidence="21" type="ORF">B296_00018825</name>
</gene>
<comment type="similarity">
    <text evidence="3">In the C-terminal section; belongs to the protein kinase superfamily. Ser/Thr protein kinase family.</text>
</comment>
<dbReference type="InterPro" id="IPR050528">
    <property type="entry name" value="L-type_Lectin-RKs"/>
</dbReference>
<feature type="compositionally biased region" description="Basic and acidic residues" evidence="18">
    <location>
        <begin position="25"/>
        <end position="83"/>
    </location>
</feature>
<dbReference type="GO" id="GO:0005886">
    <property type="term" value="C:plasma membrane"/>
    <property type="evidence" value="ECO:0007669"/>
    <property type="project" value="UniProtKB-SubCell"/>
</dbReference>
<keyword evidence="8 19" id="KW-0812">Transmembrane</keyword>
<dbReference type="InterPro" id="IPR013320">
    <property type="entry name" value="ConA-like_dom_sf"/>
</dbReference>
<dbReference type="SUPFAM" id="SSF49899">
    <property type="entry name" value="Concanavalin A-like lectins/glucanases"/>
    <property type="match status" value="1"/>
</dbReference>
<dbReference type="Gene3D" id="2.60.120.200">
    <property type="match status" value="1"/>
</dbReference>
<dbReference type="SUPFAM" id="SSF56112">
    <property type="entry name" value="Protein kinase-like (PK-like)"/>
    <property type="match status" value="1"/>
</dbReference>
<dbReference type="InterPro" id="IPR011009">
    <property type="entry name" value="Kinase-like_dom_sf"/>
</dbReference>
<organism evidence="21 22">
    <name type="scientific">Ensete ventricosum</name>
    <name type="common">Abyssinian banana</name>
    <name type="synonym">Musa ensete</name>
    <dbReference type="NCBI Taxonomy" id="4639"/>
    <lineage>
        <taxon>Eukaryota</taxon>
        <taxon>Viridiplantae</taxon>
        <taxon>Streptophyta</taxon>
        <taxon>Embryophyta</taxon>
        <taxon>Tracheophyta</taxon>
        <taxon>Spermatophyta</taxon>
        <taxon>Magnoliopsida</taxon>
        <taxon>Liliopsida</taxon>
        <taxon>Zingiberales</taxon>
        <taxon>Musaceae</taxon>
        <taxon>Ensete</taxon>
    </lineage>
</organism>
<dbReference type="FunFam" id="2.60.120.200:FF:000141">
    <property type="entry name" value="L-type lectin-domain containing receptor kinase VIII.1"/>
    <property type="match status" value="1"/>
</dbReference>
<keyword evidence="10" id="KW-0430">Lectin</keyword>
<keyword evidence="15 19" id="KW-0472">Membrane</keyword>
<evidence type="ECO:0000256" key="15">
    <source>
        <dbReference type="ARBA" id="ARBA00023136"/>
    </source>
</evidence>
<feature type="region of interest" description="Disordered" evidence="18">
    <location>
        <begin position="25"/>
        <end position="87"/>
    </location>
</feature>
<keyword evidence="16" id="KW-0325">Glycoprotein</keyword>
<evidence type="ECO:0000313" key="21">
    <source>
        <dbReference type="EMBL" id="RRT79630.1"/>
    </source>
</evidence>
<keyword evidence="12" id="KW-0418">Kinase</keyword>
<keyword evidence="7" id="KW-0808">Transferase</keyword>
<dbReference type="GO" id="GO:0004674">
    <property type="term" value="F:protein serine/threonine kinase activity"/>
    <property type="evidence" value="ECO:0007669"/>
    <property type="project" value="UniProtKB-KW"/>
</dbReference>
<keyword evidence="5" id="KW-1003">Cell membrane</keyword>
<dbReference type="Proteomes" id="UP000287651">
    <property type="component" value="Unassembled WGS sequence"/>
</dbReference>
<reference evidence="21 22" key="1">
    <citation type="journal article" date="2014" name="Agronomy (Basel)">
        <title>A Draft Genome Sequence for Ensete ventricosum, the Drought-Tolerant Tree Against Hunger.</title>
        <authorList>
            <person name="Harrison J."/>
            <person name="Moore K.A."/>
            <person name="Paszkiewicz K."/>
            <person name="Jones T."/>
            <person name="Grant M."/>
            <person name="Ambacheew D."/>
            <person name="Muzemil S."/>
            <person name="Studholme D.J."/>
        </authorList>
    </citation>
    <scope>NUCLEOTIDE SEQUENCE [LARGE SCALE GENOMIC DNA]</scope>
</reference>
<dbReference type="GO" id="GO:0030246">
    <property type="term" value="F:carbohydrate binding"/>
    <property type="evidence" value="ECO:0007669"/>
    <property type="project" value="UniProtKB-KW"/>
</dbReference>
<name>A0A427ATR9_ENSVE</name>
<evidence type="ECO:0000256" key="18">
    <source>
        <dbReference type="SAM" id="MobiDB-lite"/>
    </source>
</evidence>
<dbReference type="Pfam" id="PF00139">
    <property type="entry name" value="Lectin_legB"/>
    <property type="match status" value="1"/>
</dbReference>
<keyword evidence="6" id="KW-0723">Serine/threonine-protein kinase</keyword>
<evidence type="ECO:0000256" key="5">
    <source>
        <dbReference type="ARBA" id="ARBA00022475"/>
    </source>
</evidence>